<dbReference type="PANTHER" id="PTHR30469:SF38">
    <property type="entry name" value="HLYD FAMILY SECRETION PROTEIN"/>
    <property type="match status" value="1"/>
</dbReference>
<dbReference type="PROSITE" id="PS51257">
    <property type="entry name" value="PROKAR_LIPOPROTEIN"/>
    <property type="match status" value="1"/>
</dbReference>
<feature type="coiled-coil region" evidence="2">
    <location>
        <begin position="101"/>
        <end position="185"/>
    </location>
</feature>
<dbReference type="Gene3D" id="1.10.287.470">
    <property type="entry name" value="Helix hairpin bin"/>
    <property type="match status" value="1"/>
</dbReference>
<dbReference type="Pfam" id="PF25973">
    <property type="entry name" value="BSH_CzcB"/>
    <property type="match status" value="1"/>
</dbReference>
<dbReference type="NCBIfam" id="TIGR01730">
    <property type="entry name" value="RND_mfp"/>
    <property type="match status" value="1"/>
</dbReference>
<dbReference type="FunFam" id="2.40.30.170:FF:000010">
    <property type="entry name" value="Efflux RND transporter periplasmic adaptor subunit"/>
    <property type="match status" value="1"/>
</dbReference>
<dbReference type="KEGG" id="gfe:Gferi_09035"/>
<dbReference type="AlphaFoldDB" id="A0A1D8GFM5"/>
<dbReference type="SUPFAM" id="SSF111369">
    <property type="entry name" value="HlyD-like secretion proteins"/>
    <property type="match status" value="1"/>
</dbReference>
<feature type="domain" description="YknX-like C-terminal permuted SH3-like" evidence="6">
    <location>
        <begin position="312"/>
        <end position="374"/>
    </location>
</feature>
<dbReference type="InterPro" id="IPR058637">
    <property type="entry name" value="YknX-like_C"/>
</dbReference>
<gene>
    <name evidence="7" type="ORF">Gferi_09035</name>
</gene>
<evidence type="ECO:0000259" key="4">
    <source>
        <dbReference type="Pfam" id="PF25954"/>
    </source>
</evidence>
<reference evidence="7 8" key="1">
    <citation type="submission" date="2016-09" db="EMBL/GenBank/DDBJ databases">
        <title>Genomic analysis reveals versatility of anaerobic energy metabolism of Geosporobacter ferrireducens IRF9 of phylum Firmicutes.</title>
        <authorList>
            <person name="Kim S.-J."/>
        </authorList>
    </citation>
    <scope>NUCLEOTIDE SEQUENCE [LARGE SCALE GENOMIC DNA]</scope>
    <source>
        <strain evidence="7 8">IRF9</strain>
    </source>
</reference>
<organism evidence="7 8">
    <name type="scientific">Geosporobacter ferrireducens</name>
    <dbReference type="NCBI Taxonomy" id="1424294"/>
    <lineage>
        <taxon>Bacteria</taxon>
        <taxon>Bacillati</taxon>
        <taxon>Bacillota</taxon>
        <taxon>Clostridia</taxon>
        <taxon>Peptostreptococcales</taxon>
        <taxon>Thermotaleaceae</taxon>
        <taxon>Geosporobacter</taxon>
    </lineage>
</organism>
<accession>A0A1D8GFM5</accession>
<feature type="domain" description="CusB-like beta-barrel" evidence="4">
    <location>
        <begin position="227"/>
        <end position="300"/>
    </location>
</feature>
<dbReference type="EMBL" id="CP017269">
    <property type="protein sequence ID" value="AOT69713.1"/>
    <property type="molecule type" value="Genomic_DNA"/>
</dbReference>
<keyword evidence="2" id="KW-0175">Coiled coil</keyword>
<dbReference type="InterPro" id="IPR006143">
    <property type="entry name" value="RND_pump_MFP"/>
</dbReference>
<keyword evidence="8" id="KW-1185">Reference proteome</keyword>
<evidence type="ECO:0000256" key="3">
    <source>
        <dbReference type="SAM" id="SignalP"/>
    </source>
</evidence>
<dbReference type="Gene3D" id="2.40.30.170">
    <property type="match status" value="1"/>
</dbReference>
<dbReference type="STRING" id="1424294.Gferi_09035"/>
<dbReference type="RefSeq" id="WP_069975709.1">
    <property type="nucleotide sequence ID" value="NZ_CP017269.1"/>
</dbReference>
<comment type="similarity">
    <text evidence="1">Belongs to the membrane fusion protein (MFP) (TC 8.A.1) family.</text>
</comment>
<evidence type="ECO:0000259" key="5">
    <source>
        <dbReference type="Pfam" id="PF25973"/>
    </source>
</evidence>
<name>A0A1D8GFM5_9FIRM</name>
<dbReference type="InterPro" id="IPR058647">
    <property type="entry name" value="BSH_CzcB-like"/>
</dbReference>
<dbReference type="Proteomes" id="UP000095743">
    <property type="component" value="Chromosome"/>
</dbReference>
<dbReference type="InterPro" id="IPR058792">
    <property type="entry name" value="Beta-barrel_RND_2"/>
</dbReference>
<proteinExistence type="inferred from homology"/>
<dbReference type="GO" id="GO:1990281">
    <property type="term" value="C:efflux pump complex"/>
    <property type="evidence" value="ECO:0007669"/>
    <property type="project" value="TreeGrafter"/>
</dbReference>
<protein>
    <submittedName>
        <fullName evidence="7">Efflux transporter periplasmic adaptor subunit</fullName>
    </submittedName>
</protein>
<evidence type="ECO:0000256" key="2">
    <source>
        <dbReference type="SAM" id="Coils"/>
    </source>
</evidence>
<dbReference type="PANTHER" id="PTHR30469">
    <property type="entry name" value="MULTIDRUG RESISTANCE PROTEIN MDTA"/>
    <property type="match status" value="1"/>
</dbReference>
<dbReference type="GO" id="GO:0015562">
    <property type="term" value="F:efflux transmembrane transporter activity"/>
    <property type="evidence" value="ECO:0007669"/>
    <property type="project" value="InterPro"/>
</dbReference>
<dbReference type="Gene3D" id="2.40.420.20">
    <property type="match status" value="1"/>
</dbReference>
<dbReference type="Pfam" id="PF25989">
    <property type="entry name" value="YknX_C"/>
    <property type="match status" value="1"/>
</dbReference>
<feature type="domain" description="CzcB-like barrel-sandwich hybrid" evidence="5">
    <location>
        <begin position="68"/>
        <end position="221"/>
    </location>
</feature>
<dbReference type="Gene3D" id="2.40.50.100">
    <property type="match status" value="1"/>
</dbReference>
<evidence type="ECO:0000313" key="8">
    <source>
        <dbReference type="Proteomes" id="UP000095743"/>
    </source>
</evidence>
<feature type="signal peptide" evidence="3">
    <location>
        <begin position="1"/>
        <end position="22"/>
    </location>
</feature>
<evidence type="ECO:0000256" key="1">
    <source>
        <dbReference type="ARBA" id="ARBA00009477"/>
    </source>
</evidence>
<evidence type="ECO:0000259" key="6">
    <source>
        <dbReference type="Pfam" id="PF25989"/>
    </source>
</evidence>
<evidence type="ECO:0000313" key="7">
    <source>
        <dbReference type="EMBL" id="AOT69713.1"/>
    </source>
</evidence>
<feature type="chain" id="PRO_5038751102" evidence="3">
    <location>
        <begin position="23"/>
        <end position="379"/>
    </location>
</feature>
<keyword evidence="3" id="KW-0732">Signal</keyword>
<dbReference type="OrthoDB" id="9810430at2"/>
<dbReference type="Pfam" id="PF25954">
    <property type="entry name" value="Beta-barrel_RND_2"/>
    <property type="match status" value="1"/>
</dbReference>
<sequence length="379" mass="41301">MKKKVIAILMATVLLMSLLTGCKGKKVEETDAPIKEEVNYIPVETEKVELKTIANEISFSGKVEANREVSVVPKTPGKVTSVQAKVGSTVSQGTTLFVLNQEDIQKQVDQAQISIASAKANYARTEEQVENAKVNLERTRQLYEQGAVPLNQYEQAVLAASEKPLETARVQIEQAELVYKQALDSLKDASVVAPISGTVSAVNIEVGEMASTAQPAVVIVDLSRLFVKIDVPENMINDVKLGQTVDILISSASEEKYIGKVETISPIANATTNQYTVQIYIENKEQRIKPGMFAKIQLNARVKENVIAVKGETIVQRGEKSLAYIVVDGKAVEREVKKGFDTGVFVEILEGLKPGDEVITKGQHYVEEGSIVKVVGSDQ</sequence>